<accession>A0AB39QEV2</accession>
<dbReference type="RefSeq" id="WP_369175507.1">
    <property type="nucleotide sequence ID" value="NZ_CP163439.1"/>
</dbReference>
<dbReference type="EMBL" id="CP163439">
    <property type="protein sequence ID" value="XDQ40796.1"/>
    <property type="molecule type" value="Genomic_DNA"/>
</dbReference>
<reference evidence="1" key="1">
    <citation type="submission" date="2024-07" db="EMBL/GenBank/DDBJ databases">
        <authorList>
            <person name="Yu S.T."/>
        </authorList>
    </citation>
    <scope>NUCLEOTIDE SEQUENCE</scope>
    <source>
        <strain evidence="1">R28</strain>
    </source>
</reference>
<dbReference type="AlphaFoldDB" id="A0AB39QEV2"/>
<proteinExistence type="predicted"/>
<sequence length="48" mass="5539">MIDAVRYVADNGVKWASLPADFPRRRWAAASDTWWWTASALASVWSWL</sequence>
<evidence type="ECO:0008006" key="2">
    <source>
        <dbReference type="Google" id="ProtNLM"/>
    </source>
</evidence>
<protein>
    <recommendedName>
        <fullName evidence="2">Transposase</fullName>
    </recommendedName>
</protein>
<name>A0AB39QEV2_9ACTN</name>
<gene>
    <name evidence="1" type="ORF">AB5J49_41595</name>
</gene>
<evidence type="ECO:0000313" key="1">
    <source>
        <dbReference type="EMBL" id="XDQ40796.1"/>
    </source>
</evidence>
<organism evidence="1">
    <name type="scientific">Streptomyces sp. R28</name>
    <dbReference type="NCBI Taxonomy" id="3238628"/>
    <lineage>
        <taxon>Bacteria</taxon>
        <taxon>Bacillati</taxon>
        <taxon>Actinomycetota</taxon>
        <taxon>Actinomycetes</taxon>
        <taxon>Kitasatosporales</taxon>
        <taxon>Streptomycetaceae</taxon>
        <taxon>Streptomyces</taxon>
    </lineage>
</organism>